<gene>
    <name evidence="3" type="ORF">SAMN06295879_3133</name>
</gene>
<dbReference type="RefSeq" id="WP_078715243.1">
    <property type="nucleotide sequence ID" value="NZ_FUYG01000009.1"/>
</dbReference>
<dbReference type="PANTHER" id="PTHR34039">
    <property type="entry name" value="UPF0102 PROTEIN YRAN"/>
    <property type="match status" value="1"/>
</dbReference>
<dbReference type="GO" id="GO:0003676">
    <property type="term" value="F:nucleic acid binding"/>
    <property type="evidence" value="ECO:0007669"/>
    <property type="project" value="InterPro"/>
</dbReference>
<dbReference type="HAMAP" id="MF_00048">
    <property type="entry name" value="UPF0102"/>
    <property type="match status" value="1"/>
</dbReference>
<dbReference type="AlphaFoldDB" id="A0A1T4YGZ2"/>
<dbReference type="Pfam" id="PF02021">
    <property type="entry name" value="UPF0102"/>
    <property type="match status" value="1"/>
</dbReference>
<keyword evidence="3" id="KW-0255">Endonuclease</keyword>
<accession>A0A1T4YGZ2</accession>
<dbReference type="PANTHER" id="PTHR34039:SF1">
    <property type="entry name" value="UPF0102 PROTEIN YRAN"/>
    <property type="match status" value="1"/>
</dbReference>
<dbReference type="NCBIfam" id="NF009150">
    <property type="entry name" value="PRK12497.1-3"/>
    <property type="match status" value="1"/>
</dbReference>
<dbReference type="CDD" id="cd20736">
    <property type="entry name" value="PoNe_Nuclease"/>
    <property type="match status" value="1"/>
</dbReference>
<sequence>MKAKDALGRQGEDVAASYLADQGFTVLERNWRCEQGEIDLVGVDGRDTVFVEVKTRSSAAFGHPFEAITDAKLARLRRLSTAWCDAQEGRRPSVIRIDIVSVLIRDGGIPVVEHLRGVFR</sequence>
<dbReference type="NCBIfam" id="NF009154">
    <property type="entry name" value="PRK12497.3-3"/>
    <property type="match status" value="1"/>
</dbReference>
<keyword evidence="3" id="KW-0378">Hydrolase</keyword>
<dbReference type="Proteomes" id="UP000189735">
    <property type="component" value="Unassembled WGS sequence"/>
</dbReference>
<dbReference type="GO" id="GO:0004519">
    <property type="term" value="F:endonuclease activity"/>
    <property type="evidence" value="ECO:0007669"/>
    <property type="project" value="UniProtKB-KW"/>
</dbReference>
<evidence type="ECO:0000313" key="4">
    <source>
        <dbReference type="Proteomes" id="UP000189735"/>
    </source>
</evidence>
<dbReference type="SUPFAM" id="SSF52980">
    <property type="entry name" value="Restriction endonuclease-like"/>
    <property type="match status" value="1"/>
</dbReference>
<comment type="similarity">
    <text evidence="1 2">Belongs to the UPF0102 family.</text>
</comment>
<dbReference type="InterPro" id="IPR011335">
    <property type="entry name" value="Restrct_endonuc-II-like"/>
</dbReference>
<evidence type="ECO:0000256" key="1">
    <source>
        <dbReference type="ARBA" id="ARBA00006738"/>
    </source>
</evidence>
<organism evidence="3 4">
    <name type="scientific">Agreia bicolorata</name>
    <dbReference type="NCBI Taxonomy" id="110935"/>
    <lineage>
        <taxon>Bacteria</taxon>
        <taxon>Bacillati</taxon>
        <taxon>Actinomycetota</taxon>
        <taxon>Actinomycetes</taxon>
        <taxon>Micrococcales</taxon>
        <taxon>Microbacteriaceae</taxon>
        <taxon>Agreia</taxon>
    </lineage>
</organism>
<dbReference type="Gene3D" id="3.40.1350.10">
    <property type="match status" value="1"/>
</dbReference>
<dbReference type="InterPro" id="IPR011856">
    <property type="entry name" value="tRNA_endonuc-like_dom_sf"/>
</dbReference>
<protein>
    <recommendedName>
        <fullName evidence="2">UPF0102 protein SAMN06295879_3133</fullName>
    </recommendedName>
</protein>
<evidence type="ECO:0000313" key="3">
    <source>
        <dbReference type="EMBL" id="SKB00963.1"/>
    </source>
</evidence>
<dbReference type="EMBL" id="FUYG01000009">
    <property type="protein sequence ID" value="SKB00963.1"/>
    <property type="molecule type" value="Genomic_DNA"/>
</dbReference>
<dbReference type="InterPro" id="IPR003509">
    <property type="entry name" value="UPF0102_YraN-like"/>
</dbReference>
<evidence type="ECO:0000256" key="2">
    <source>
        <dbReference type="HAMAP-Rule" id="MF_00048"/>
    </source>
</evidence>
<name>A0A1T4YGZ2_9MICO</name>
<reference evidence="4" key="1">
    <citation type="submission" date="2017-02" db="EMBL/GenBank/DDBJ databases">
        <authorList>
            <person name="Varghese N."/>
            <person name="Submissions S."/>
        </authorList>
    </citation>
    <scope>NUCLEOTIDE SEQUENCE [LARGE SCALE GENOMIC DNA]</scope>
    <source>
        <strain evidence="4">VKM Ac-2052</strain>
    </source>
</reference>
<proteinExistence type="inferred from homology"/>
<keyword evidence="3" id="KW-0540">Nuclease</keyword>